<comment type="caution">
    <text evidence="2">The sequence shown here is derived from an EMBL/GenBank/DDBJ whole genome shotgun (WGS) entry which is preliminary data.</text>
</comment>
<organism evidence="2 3">
    <name type="scientific">Pleurodeles waltl</name>
    <name type="common">Iberian ribbed newt</name>
    <dbReference type="NCBI Taxonomy" id="8319"/>
    <lineage>
        <taxon>Eukaryota</taxon>
        <taxon>Metazoa</taxon>
        <taxon>Chordata</taxon>
        <taxon>Craniata</taxon>
        <taxon>Vertebrata</taxon>
        <taxon>Euteleostomi</taxon>
        <taxon>Amphibia</taxon>
        <taxon>Batrachia</taxon>
        <taxon>Caudata</taxon>
        <taxon>Salamandroidea</taxon>
        <taxon>Salamandridae</taxon>
        <taxon>Pleurodelinae</taxon>
        <taxon>Pleurodeles</taxon>
    </lineage>
</organism>
<dbReference type="Proteomes" id="UP001066276">
    <property type="component" value="Chromosome 6"/>
</dbReference>
<gene>
    <name evidence="2" type="ORF">NDU88_000924</name>
</gene>
<evidence type="ECO:0000313" key="3">
    <source>
        <dbReference type="Proteomes" id="UP001066276"/>
    </source>
</evidence>
<dbReference type="AlphaFoldDB" id="A0AAV7Q1P5"/>
<feature type="compositionally biased region" description="Pro residues" evidence="1">
    <location>
        <begin position="41"/>
        <end position="51"/>
    </location>
</feature>
<keyword evidence="3" id="KW-1185">Reference proteome</keyword>
<reference evidence="2" key="1">
    <citation type="journal article" date="2022" name="bioRxiv">
        <title>Sequencing and chromosome-scale assembly of the giantPleurodeles waltlgenome.</title>
        <authorList>
            <person name="Brown T."/>
            <person name="Elewa A."/>
            <person name="Iarovenko S."/>
            <person name="Subramanian E."/>
            <person name="Araus A.J."/>
            <person name="Petzold A."/>
            <person name="Susuki M."/>
            <person name="Suzuki K.-i.T."/>
            <person name="Hayashi T."/>
            <person name="Toyoda A."/>
            <person name="Oliveira C."/>
            <person name="Osipova E."/>
            <person name="Leigh N.D."/>
            <person name="Simon A."/>
            <person name="Yun M.H."/>
        </authorList>
    </citation>
    <scope>NUCLEOTIDE SEQUENCE</scope>
    <source>
        <strain evidence="2">20211129_DDA</strain>
        <tissue evidence="2">Liver</tissue>
    </source>
</reference>
<name>A0AAV7Q1P5_PLEWA</name>
<feature type="region of interest" description="Disordered" evidence="1">
    <location>
        <begin position="1"/>
        <end position="55"/>
    </location>
</feature>
<sequence>MGVHVGPGPCRSSSSPPPLFALPLPFRGGGAPSLQPKSSRPQPPGPRPTRPPRCSAQCCLPALQRARISDTRPSVPPTLRGRSTSCGAQVSGLPVSGPPNHCAPISFETRRVRSRSLIGAADSVPQSAPAGWDWCGDRSMASAAGWSPPRAWSGLRFGAAPRQLQAFPGSGFRAPGVRGHRGTPRVPVGTEAGSKVAVDLGG</sequence>
<proteinExistence type="predicted"/>
<accession>A0AAV7Q1P5</accession>
<dbReference type="EMBL" id="JANPWB010000010">
    <property type="protein sequence ID" value="KAJ1134472.1"/>
    <property type="molecule type" value="Genomic_DNA"/>
</dbReference>
<protein>
    <submittedName>
        <fullName evidence="2">Uncharacterized protein</fullName>
    </submittedName>
</protein>
<evidence type="ECO:0000313" key="2">
    <source>
        <dbReference type="EMBL" id="KAJ1134472.1"/>
    </source>
</evidence>
<feature type="region of interest" description="Disordered" evidence="1">
    <location>
        <begin position="70"/>
        <end position="97"/>
    </location>
</feature>
<evidence type="ECO:0000256" key="1">
    <source>
        <dbReference type="SAM" id="MobiDB-lite"/>
    </source>
</evidence>
<feature type="region of interest" description="Disordered" evidence="1">
    <location>
        <begin position="169"/>
        <end position="202"/>
    </location>
</feature>